<protein>
    <recommendedName>
        <fullName evidence="3">Non-homologous end joining protein Ku</fullName>
    </recommendedName>
</protein>
<evidence type="ECO:0000256" key="1">
    <source>
        <dbReference type="ARBA" id="ARBA00023125"/>
    </source>
</evidence>
<proteinExistence type="inferred from homology"/>
<evidence type="ECO:0000259" key="5">
    <source>
        <dbReference type="SMART" id="SM00559"/>
    </source>
</evidence>
<dbReference type="GO" id="GO:0003690">
    <property type="term" value="F:double-stranded DNA binding"/>
    <property type="evidence" value="ECO:0007669"/>
    <property type="project" value="UniProtKB-UniRule"/>
</dbReference>
<comment type="function">
    <text evidence="3">With LigD forms a non-homologous end joining (NHEJ) DNA repair enzyme, which repairs dsDNA breaks with reduced fidelity. Binds linear dsDNA with 5'- and 3'- overhangs but not closed circular dsDNA nor ssDNA. Recruits and stimulates the ligase activity of LigD.</text>
</comment>
<dbReference type="Proteomes" id="UP000600247">
    <property type="component" value="Unassembled WGS sequence"/>
</dbReference>
<evidence type="ECO:0000256" key="3">
    <source>
        <dbReference type="HAMAP-Rule" id="MF_01875"/>
    </source>
</evidence>
<evidence type="ECO:0000256" key="4">
    <source>
        <dbReference type="SAM" id="MobiDB-lite"/>
    </source>
</evidence>
<dbReference type="SUPFAM" id="SSF100939">
    <property type="entry name" value="SPOC domain-like"/>
    <property type="match status" value="1"/>
</dbReference>
<keyword evidence="1 3" id="KW-0238">DNA-binding</keyword>
<accession>A0A917LX38</accession>
<dbReference type="RefSeq" id="WP_188888439.1">
    <property type="nucleotide sequence ID" value="NZ_BMHY01000002.1"/>
</dbReference>
<dbReference type="Gene3D" id="2.40.290.10">
    <property type="match status" value="1"/>
</dbReference>
<feature type="domain" description="Ku" evidence="5">
    <location>
        <begin position="52"/>
        <end position="180"/>
    </location>
</feature>
<sequence>MHTVWKGAISFGLVHVPVKMFSATEDKDISLRMLHKTCGGPISYVRRCNNCDVETDWDDIVKGYEYDKGRYVLFEKEELDQLAGEKSRTIQILDFVALEEIDPIYFQKTYYLSPDQAGGNAYHLLLKAMSDSGRIGIAKVSIRSKSSLAAIRVIDNCLAMETIYYPDEIRAISQVPGLPDAVQVNDKELTMAKLLIEQLSTPFEPEKYSDDYRVNMTNLINSKIAGEEIRIAPQQEQTNVIDLMAALQASLEAAKLPPKGAAGLDTGAGVKPAASTGAETAEADGGTGSGETGEAQLPKPRKPRASSKTKKETVS</sequence>
<evidence type="ECO:0000313" key="7">
    <source>
        <dbReference type="Proteomes" id="UP000600247"/>
    </source>
</evidence>
<keyword evidence="3" id="KW-0234">DNA repair</keyword>
<dbReference type="PIRSF" id="PIRSF006493">
    <property type="entry name" value="Prok_Ku"/>
    <property type="match status" value="1"/>
</dbReference>
<dbReference type="InterPro" id="IPR009187">
    <property type="entry name" value="Prok_Ku"/>
</dbReference>
<dbReference type="InterPro" id="IPR016194">
    <property type="entry name" value="SPOC-like_C_dom_sf"/>
</dbReference>
<dbReference type="AlphaFoldDB" id="A0A917LX38"/>
<dbReference type="FunFam" id="2.40.290.10:FF:000004">
    <property type="entry name" value="Non-homologous end joining protein Ku"/>
    <property type="match status" value="1"/>
</dbReference>
<gene>
    <name evidence="3 6" type="primary">ku</name>
    <name evidence="6" type="ORF">GCM10010918_16750</name>
</gene>
<dbReference type="SMART" id="SM00559">
    <property type="entry name" value="Ku78"/>
    <property type="match status" value="1"/>
</dbReference>
<feature type="region of interest" description="Disordered" evidence="4">
    <location>
        <begin position="261"/>
        <end position="315"/>
    </location>
</feature>
<keyword evidence="2 3" id="KW-0233">DNA recombination</keyword>
<dbReference type="HAMAP" id="MF_01875">
    <property type="entry name" value="Prokaryotic_Ku"/>
    <property type="match status" value="1"/>
</dbReference>
<dbReference type="InterPro" id="IPR006164">
    <property type="entry name" value="DNA_bd_Ku70/Ku80"/>
</dbReference>
<comment type="caution">
    <text evidence="6">The sequence shown here is derived from an EMBL/GenBank/DDBJ whole genome shotgun (WGS) entry which is preliminary data.</text>
</comment>
<dbReference type="NCBIfam" id="TIGR02772">
    <property type="entry name" value="Ku_bact"/>
    <property type="match status" value="1"/>
</dbReference>
<comment type="subunit">
    <text evidence="3">Homodimer. Interacts with LigD.</text>
</comment>
<feature type="compositionally biased region" description="Low complexity" evidence="4">
    <location>
        <begin position="273"/>
        <end position="284"/>
    </location>
</feature>
<keyword evidence="3" id="KW-0227">DNA damage</keyword>
<evidence type="ECO:0000256" key="2">
    <source>
        <dbReference type="ARBA" id="ARBA00023172"/>
    </source>
</evidence>
<dbReference type="GO" id="GO:0006303">
    <property type="term" value="P:double-strand break repair via nonhomologous end joining"/>
    <property type="evidence" value="ECO:0007669"/>
    <property type="project" value="UniProtKB-UniRule"/>
</dbReference>
<dbReference type="EMBL" id="BMHY01000002">
    <property type="protein sequence ID" value="GGG63428.1"/>
    <property type="molecule type" value="Genomic_DNA"/>
</dbReference>
<dbReference type="Pfam" id="PF02735">
    <property type="entry name" value="Ku"/>
    <property type="match status" value="1"/>
</dbReference>
<dbReference type="PANTHER" id="PTHR41251">
    <property type="entry name" value="NON-HOMOLOGOUS END JOINING PROTEIN KU"/>
    <property type="match status" value="1"/>
</dbReference>
<evidence type="ECO:0000313" key="6">
    <source>
        <dbReference type="EMBL" id="GGG63428.1"/>
    </source>
</evidence>
<reference evidence="6 7" key="1">
    <citation type="journal article" date="2014" name="Int. J. Syst. Evol. Microbiol.">
        <title>Complete genome sequence of Corynebacterium casei LMG S-19264T (=DSM 44701T), isolated from a smear-ripened cheese.</title>
        <authorList>
            <consortium name="US DOE Joint Genome Institute (JGI-PGF)"/>
            <person name="Walter F."/>
            <person name="Albersmeier A."/>
            <person name="Kalinowski J."/>
            <person name="Ruckert C."/>
        </authorList>
    </citation>
    <scope>NUCLEOTIDE SEQUENCE [LARGE SCALE GENOMIC DNA]</scope>
    <source>
        <strain evidence="6 7">CGMCC 1.15286</strain>
    </source>
</reference>
<dbReference type="CDD" id="cd00789">
    <property type="entry name" value="KU_like"/>
    <property type="match status" value="1"/>
</dbReference>
<dbReference type="PANTHER" id="PTHR41251:SF1">
    <property type="entry name" value="NON-HOMOLOGOUS END JOINING PROTEIN KU"/>
    <property type="match status" value="1"/>
</dbReference>
<organism evidence="6 7">
    <name type="scientific">Paenibacillus radicis</name>
    <name type="common">ex Gao et al. 2016</name>
    <dbReference type="NCBI Taxonomy" id="1737354"/>
    <lineage>
        <taxon>Bacteria</taxon>
        <taxon>Bacillati</taxon>
        <taxon>Bacillota</taxon>
        <taxon>Bacilli</taxon>
        <taxon>Bacillales</taxon>
        <taxon>Paenibacillaceae</taxon>
        <taxon>Paenibacillus</taxon>
    </lineage>
</organism>
<comment type="similarity">
    <text evidence="3">Belongs to the prokaryotic Ku family.</text>
</comment>
<keyword evidence="7" id="KW-1185">Reference proteome</keyword>
<feature type="compositionally biased region" description="Basic residues" evidence="4">
    <location>
        <begin position="299"/>
        <end position="308"/>
    </location>
</feature>
<dbReference type="GO" id="GO:0006310">
    <property type="term" value="P:DNA recombination"/>
    <property type="evidence" value="ECO:0007669"/>
    <property type="project" value="UniProtKB-KW"/>
</dbReference>
<name>A0A917LX38_9BACL</name>